<organism evidence="2 3">
    <name type="scientific">Echinicola arenosa</name>
    <dbReference type="NCBI Taxonomy" id="2774144"/>
    <lineage>
        <taxon>Bacteria</taxon>
        <taxon>Pseudomonadati</taxon>
        <taxon>Bacteroidota</taxon>
        <taxon>Cytophagia</taxon>
        <taxon>Cytophagales</taxon>
        <taxon>Cyclobacteriaceae</taxon>
        <taxon>Echinicola</taxon>
    </lineage>
</organism>
<dbReference type="Pfam" id="PF01979">
    <property type="entry name" value="Amidohydro_1"/>
    <property type="match status" value="1"/>
</dbReference>
<dbReference type="PANTHER" id="PTHR43135:SF3">
    <property type="entry name" value="ALPHA-D-RIBOSE 1-METHYLPHOSPHONATE 5-TRIPHOSPHATE DIPHOSPHATASE"/>
    <property type="match status" value="1"/>
</dbReference>
<evidence type="ECO:0000259" key="1">
    <source>
        <dbReference type="Pfam" id="PF01979"/>
    </source>
</evidence>
<protein>
    <submittedName>
        <fullName evidence="2">Amidohydrolase family protein</fullName>
    </submittedName>
</protein>
<accession>A0ABR9AN19</accession>
<name>A0ABR9AN19_9BACT</name>
<dbReference type="SUPFAM" id="SSF51556">
    <property type="entry name" value="Metallo-dependent hydrolases"/>
    <property type="match status" value="1"/>
</dbReference>
<gene>
    <name evidence="2" type="ORF">IFO69_10925</name>
</gene>
<dbReference type="Gene3D" id="2.30.40.10">
    <property type="entry name" value="Urease, subunit C, domain 1"/>
    <property type="match status" value="1"/>
</dbReference>
<dbReference type="InterPro" id="IPR032466">
    <property type="entry name" value="Metal_Hydrolase"/>
</dbReference>
<feature type="domain" description="Amidohydrolase-related" evidence="1">
    <location>
        <begin position="306"/>
        <end position="406"/>
    </location>
</feature>
<evidence type="ECO:0000313" key="2">
    <source>
        <dbReference type="EMBL" id="MBD8489258.1"/>
    </source>
</evidence>
<dbReference type="EMBL" id="JACYTQ010000003">
    <property type="protein sequence ID" value="MBD8489258.1"/>
    <property type="molecule type" value="Genomic_DNA"/>
</dbReference>
<dbReference type="PANTHER" id="PTHR43135">
    <property type="entry name" value="ALPHA-D-RIBOSE 1-METHYLPHOSPHONATE 5-TRIPHOSPHATE DIPHOSPHATASE"/>
    <property type="match status" value="1"/>
</dbReference>
<dbReference type="InterPro" id="IPR011059">
    <property type="entry name" value="Metal-dep_hydrolase_composite"/>
</dbReference>
<keyword evidence="3" id="KW-1185">Reference proteome</keyword>
<dbReference type="Gene3D" id="3.20.20.140">
    <property type="entry name" value="Metal-dependent hydrolases"/>
    <property type="match status" value="1"/>
</dbReference>
<comment type="caution">
    <text evidence="2">The sequence shown here is derived from an EMBL/GenBank/DDBJ whole genome shotgun (WGS) entry which is preliminary data.</text>
</comment>
<dbReference type="SUPFAM" id="SSF51338">
    <property type="entry name" value="Composite domain of metallo-dependent hydrolases"/>
    <property type="match status" value="1"/>
</dbReference>
<evidence type="ECO:0000313" key="3">
    <source>
        <dbReference type="Proteomes" id="UP000647133"/>
    </source>
</evidence>
<dbReference type="Proteomes" id="UP000647133">
    <property type="component" value="Unassembled WGS sequence"/>
</dbReference>
<proteinExistence type="predicted"/>
<dbReference type="InterPro" id="IPR051781">
    <property type="entry name" value="Metallo-dep_Hydrolase"/>
</dbReference>
<dbReference type="RefSeq" id="WP_192010141.1">
    <property type="nucleotide sequence ID" value="NZ_JACYTQ010000003.1"/>
</dbReference>
<dbReference type="InterPro" id="IPR006680">
    <property type="entry name" value="Amidohydro-rel"/>
</dbReference>
<sequence>MRKINLTIYVLLFFLLPVLSYGQIEGEVLKPEGGSFLLRGATVVTVTNGILENTDVLISNGKISNIGTGLSASGATEIDCSGQFIYPGMIDSGTRLGLVEVGSLAETQDYSEIGNVTPNMQALTAINPNSVSIPVTRVSGVTTVLSVPSGGLFPGTAALINLNGYTPDQMYTGFNGVPMNFPTSARRGRWDRRSDDEIKKDAEKALKDINDIWERASTYMKLEDAEADLQYYPEMQQLAKVVRGELPLLIEVNKAEDIKNALKWIKEKAVQNAILTGVSEGFRVADEIAAADVPVITGPVLALPSRSSDRYDAAYTNPGKMLEAGVKVAIRTSDAENVRNLPFNAGFAAAYGMGKEEALKAITIVPAEIFGVDDHLGSIEEGKSATLFISDGDPFETSTQIMHVFIDGYKIPMTSRHIRLYQEFLERNPGLEKH</sequence>
<reference evidence="2 3" key="1">
    <citation type="submission" date="2020-09" db="EMBL/GenBank/DDBJ databases">
        <title>Echinicola sp. CAU 1574 isolated from sand of Sido Beach.</title>
        <authorList>
            <person name="Kim W."/>
        </authorList>
    </citation>
    <scope>NUCLEOTIDE SEQUENCE [LARGE SCALE GENOMIC DNA]</scope>
    <source>
        <strain evidence="2 3">CAU 1574</strain>
    </source>
</reference>